<dbReference type="PANTHER" id="PTHR35201">
    <property type="entry name" value="TERPENE SYNTHASE"/>
    <property type="match status" value="1"/>
</dbReference>
<keyword evidence="8" id="KW-1185">Reference proteome</keyword>
<evidence type="ECO:0000256" key="2">
    <source>
        <dbReference type="ARBA" id="ARBA00006333"/>
    </source>
</evidence>
<dbReference type="Proteomes" id="UP001050691">
    <property type="component" value="Unassembled WGS sequence"/>
</dbReference>
<dbReference type="InterPro" id="IPR034686">
    <property type="entry name" value="Terpene_cyclase-like_2"/>
</dbReference>
<keyword evidence="5 6" id="KW-0456">Lyase</keyword>
<reference evidence="7" key="1">
    <citation type="submission" date="2021-10" db="EMBL/GenBank/DDBJ databases">
        <title>De novo Genome Assembly of Clathrus columnatus (Basidiomycota, Fungi) Using Illumina and Nanopore Sequence Data.</title>
        <authorList>
            <person name="Ogiso-Tanaka E."/>
            <person name="Itagaki H."/>
            <person name="Hosoya T."/>
            <person name="Hosaka K."/>
        </authorList>
    </citation>
    <scope>NUCLEOTIDE SEQUENCE</scope>
    <source>
        <strain evidence="7">MO-923</strain>
    </source>
</reference>
<sequence length="397" mass="45488">MSDWTIGILSVWKGIKLIGPADVRNRVENASVTVYFSLKYDHFPKKAIRHSVIAIEHISTMKEDPFAFPLPEEEFQTVLQCQNLKVSADSANWIDSFKLFSPARQLKFRLIDIGTLTALSYPLHSKEHLRIACDFMNLLFAVDDLSDVLDPHDARQLADAALDVMLHPEKLSAESEHPVGHLHKDFWERLSTIASKTCLDRFVKSYRIYMNAMVQEAKERNVHSVRTSVEEYLKLRRGTSAIQPSFDLLLLPLDIPRLYLESSSIKKLEIIAIDLIAVANDIVSFNVEQARGDIHNFIVVLMNQHNLSIQQAMDLAGNWYKTRARQFLDLHNFLLESHSDNDPGQANLKVYIRGIANWVTANYEWSFESQRFFGSLHREVYRSGVVDLLPRRVTAVV</sequence>
<dbReference type="EC" id="4.2.3.-" evidence="6"/>
<dbReference type="InterPro" id="IPR008949">
    <property type="entry name" value="Isoprenoid_synthase_dom_sf"/>
</dbReference>
<keyword evidence="4 6" id="KW-0460">Magnesium</keyword>
<keyword evidence="3 6" id="KW-0479">Metal-binding</keyword>
<dbReference type="SUPFAM" id="SSF48576">
    <property type="entry name" value="Terpenoid synthases"/>
    <property type="match status" value="1"/>
</dbReference>
<proteinExistence type="inferred from homology"/>
<name>A0AAV5ADW3_9AGAM</name>
<dbReference type="SFLD" id="SFLDS00005">
    <property type="entry name" value="Isoprenoid_Synthase_Type_I"/>
    <property type="match status" value="1"/>
</dbReference>
<comment type="cofactor">
    <cofactor evidence="1 6">
        <name>Mg(2+)</name>
        <dbReference type="ChEBI" id="CHEBI:18420"/>
    </cofactor>
</comment>
<dbReference type="GO" id="GO:0008299">
    <property type="term" value="P:isoprenoid biosynthetic process"/>
    <property type="evidence" value="ECO:0007669"/>
    <property type="project" value="UniProtKB-ARBA"/>
</dbReference>
<dbReference type="Pfam" id="PF19086">
    <property type="entry name" value="Terpene_syn_C_2"/>
    <property type="match status" value="1"/>
</dbReference>
<accession>A0AAV5ADW3</accession>
<dbReference type="AlphaFoldDB" id="A0AAV5ADW3"/>
<evidence type="ECO:0000313" key="8">
    <source>
        <dbReference type="Proteomes" id="UP001050691"/>
    </source>
</evidence>
<dbReference type="PANTHER" id="PTHR35201:SF4">
    <property type="entry name" value="BETA-PINACENE SYNTHASE-RELATED"/>
    <property type="match status" value="1"/>
</dbReference>
<evidence type="ECO:0000256" key="1">
    <source>
        <dbReference type="ARBA" id="ARBA00001946"/>
    </source>
</evidence>
<evidence type="ECO:0000313" key="7">
    <source>
        <dbReference type="EMBL" id="GJJ12826.1"/>
    </source>
</evidence>
<organism evidence="7 8">
    <name type="scientific">Clathrus columnatus</name>
    <dbReference type="NCBI Taxonomy" id="1419009"/>
    <lineage>
        <taxon>Eukaryota</taxon>
        <taxon>Fungi</taxon>
        <taxon>Dikarya</taxon>
        <taxon>Basidiomycota</taxon>
        <taxon>Agaricomycotina</taxon>
        <taxon>Agaricomycetes</taxon>
        <taxon>Phallomycetidae</taxon>
        <taxon>Phallales</taxon>
        <taxon>Clathraceae</taxon>
        <taxon>Clathrus</taxon>
    </lineage>
</organism>
<comment type="similarity">
    <text evidence="2 6">Belongs to the terpene synthase family.</text>
</comment>
<dbReference type="SFLD" id="SFLDG01020">
    <property type="entry name" value="Terpene_Cyclase_Like_2"/>
    <property type="match status" value="1"/>
</dbReference>
<gene>
    <name evidence="7" type="ORF">Clacol_007071</name>
</gene>
<dbReference type="GO" id="GO:0010333">
    <property type="term" value="F:terpene synthase activity"/>
    <property type="evidence" value="ECO:0007669"/>
    <property type="project" value="InterPro"/>
</dbReference>
<dbReference type="GO" id="GO:0046872">
    <property type="term" value="F:metal ion binding"/>
    <property type="evidence" value="ECO:0007669"/>
    <property type="project" value="UniProtKB-KW"/>
</dbReference>
<comment type="caution">
    <text evidence="7">The sequence shown here is derived from an EMBL/GenBank/DDBJ whole genome shotgun (WGS) entry which is preliminary data.</text>
</comment>
<dbReference type="Gene3D" id="1.10.600.10">
    <property type="entry name" value="Farnesyl Diphosphate Synthase"/>
    <property type="match status" value="1"/>
</dbReference>
<evidence type="ECO:0000256" key="3">
    <source>
        <dbReference type="ARBA" id="ARBA00022723"/>
    </source>
</evidence>
<evidence type="ECO:0000256" key="5">
    <source>
        <dbReference type="ARBA" id="ARBA00023239"/>
    </source>
</evidence>
<evidence type="ECO:0000256" key="6">
    <source>
        <dbReference type="RuleBase" id="RU366034"/>
    </source>
</evidence>
<dbReference type="EMBL" id="BPWL01000008">
    <property type="protein sequence ID" value="GJJ12826.1"/>
    <property type="molecule type" value="Genomic_DNA"/>
</dbReference>
<evidence type="ECO:0000256" key="4">
    <source>
        <dbReference type="ARBA" id="ARBA00022842"/>
    </source>
</evidence>
<protein>
    <recommendedName>
        <fullName evidence="6">Terpene synthase</fullName>
        <ecNumber evidence="6">4.2.3.-</ecNumber>
    </recommendedName>
</protein>